<dbReference type="Pfam" id="PF19055">
    <property type="entry name" value="ABC2_membrane_7"/>
    <property type="match status" value="2"/>
</dbReference>
<dbReference type="Gene3D" id="3.40.50.300">
    <property type="entry name" value="P-loop containing nucleotide triphosphate hydrolases"/>
    <property type="match status" value="1"/>
</dbReference>
<gene>
    <name evidence="11" type="ORF">TrST_g8553</name>
</gene>
<dbReference type="FunFam" id="3.40.50.300:FF:000367">
    <property type="entry name" value="ABC transporter G family member 24"/>
    <property type="match status" value="1"/>
</dbReference>
<dbReference type="EMBL" id="BRXY01000234">
    <property type="protein sequence ID" value="GMH79446.1"/>
    <property type="molecule type" value="Genomic_DNA"/>
</dbReference>
<dbReference type="Proteomes" id="UP001165085">
    <property type="component" value="Unassembled WGS sequence"/>
</dbReference>
<feature type="transmembrane region" description="Helical" evidence="9">
    <location>
        <begin position="1439"/>
        <end position="1457"/>
    </location>
</feature>
<evidence type="ECO:0000256" key="4">
    <source>
        <dbReference type="ARBA" id="ARBA00022741"/>
    </source>
</evidence>
<dbReference type="SMART" id="SM00382">
    <property type="entry name" value="AAA"/>
    <property type="match status" value="1"/>
</dbReference>
<dbReference type="InterPro" id="IPR043926">
    <property type="entry name" value="ABCG_dom"/>
</dbReference>
<proteinExistence type="predicted"/>
<feature type="region of interest" description="Disordered" evidence="8">
    <location>
        <begin position="362"/>
        <end position="407"/>
    </location>
</feature>
<keyword evidence="4" id="KW-0547">Nucleotide-binding</keyword>
<dbReference type="InterPro" id="IPR003593">
    <property type="entry name" value="AAA+_ATPase"/>
</dbReference>
<dbReference type="InterPro" id="IPR050352">
    <property type="entry name" value="ABCG_transporters"/>
</dbReference>
<dbReference type="PANTHER" id="PTHR48041:SF91">
    <property type="entry name" value="ABC TRANSPORTER G FAMILY MEMBER 28"/>
    <property type="match status" value="1"/>
</dbReference>
<feature type="domain" description="ABC transporter" evidence="10">
    <location>
        <begin position="873"/>
        <end position="1114"/>
    </location>
</feature>
<evidence type="ECO:0000256" key="5">
    <source>
        <dbReference type="ARBA" id="ARBA00022840"/>
    </source>
</evidence>
<feature type="transmembrane region" description="Helical" evidence="9">
    <location>
        <begin position="1269"/>
        <end position="1292"/>
    </location>
</feature>
<evidence type="ECO:0000256" key="3">
    <source>
        <dbReference type="ARBA" id="ARBA00022692"/>
    </source>
</evidence>
<evidence type="ECO:0000256" key="2">
    <source>
        <dbReference type="ARBA" id="ARBA00022448"/>
    </source>
</evidence>
<evidence type="ECO:0000313" key="12">
    <source>
        <dbReference type="Proteomes" id="UP001165085"/>
    </source>
</evidence>
<comment type="subcellular location">
    <subcellularLocation>
        <location evidence="1">Membrane</location>
        <topology evidence="1">Multi-pass membrane protein</topology>
    </subcellularLocation>
</comment>
<feature type="region of interest" description="Disordered" evidence="8">
    <location>
        <begin position="773"/>
        <end position="812"/>
    </location>
</feature>
<feature type="compositionally biased region" description="Polar residues" evidence="8">
    <location>
        <begin position="773"/>
        <end position="786"/>
    </location>
</feature>
<evidence type="ECO:0000256" key="8">
    <source>
        <dbReference type="SAM" id="MobiDB-lite"/>
    </source>
</evidence>
<evidence type="ECO:0000256" key="6">
    <source>
        <dbReference type="ARBA" id="ARBA00022989"/>
    </source>
</evidence>
<protein>
    <recommendedName>
        <fullName evidence="10">ABC transporter domain-containing protein</fullName>
    </recommendedName>
</protein>
<dbReference type="GO" id="GO:0140359">
    <property type="term" value="F:ABC-type transporter activity"/>
    <property type="evidence" value="ECO:0007669"/>
    <property type="project" value="InterPro"/>
</dbReference>
<keyword evidence="6 9" id="KW-1133">Transmembrane helix</keyword>
<feature type="transmembrane region" description="Helical" evidence="9">
    <location>
        <begin position="1304"/>
        <end position="1326"/>
    </location>
</feature>
<feature type="region of interest" description="Disordered" evidence="8">
    <location>
        <begin position="1541"/>
        <end position="1569"/>
    </location>
</feature>
<evidence type="ECO:0000256" key="9">
    <source>
        <dbReference type="SAM" id="Phobius"/>
    </source>
</evidence>
<dbReference type="Pfam" id="PF00005">
    <property type="entry name" value="ABC_tran"/>
    <property type="match status" value="1"/>
</dbReference>
<name>A0A9W7AUU3_9STRA</name>
<dbReference type="PROSITE" id="PS50893">
    <property type="entry name" value="ABC_TRANSPORTER_2"/>
    <property type="match status" value="1"/>
</dbReference>
<comment type="caution">
    <text evidence="11">The sequence shown here is derived from an EMBL/GenBank/DDBJ whole genome shotgun (WGS) entry which is preliminary data.</text>
</comment>
<keyword evidence="12" id="KW-1185">Reference proteome</keyword>
<feature type="compositionally biased region" description="Gly residues" evidence="8">
    <location>
        <begin position="380"/>
        <end position="393"/>
    </location>
</feature>
<organism evidence="11 12">
    <name type="scientific">Triparma strigata</name>
    <dbReference type="NCBI Taxonomy" id="1606541"/>
    <lineage>
        <taxon>Eukaryota</taxon>
        <taxon>Sar</taxon>
        <taxon>Stramenopiles</taxon>
        <taxon>Ochrophyta</taxon>
        <taxon>Bolidophyceae</taxon>
        <taxon>Parmales</taxon>
        <taxon>Triparmaceae</taxon>
        <taxon>Triparma</taxon>
    </lineage>
</organism>
<dbReference type="GO" id="GO:0016887">
    <property type="term" value="F:ATP hydrolysis activity"/>
    <property type="evidence" value="ECO:0007669"/>
    <property type="project" value="InterPro"/>
</dbReference>
<feature type="transmembrane region" description="Helical" evidence="9">
    <location>
        <begin position="722"/>
        <end position="747"/>
    </location>
</feature>
<feature type="compositionally biased region" description="Gly residues" evidence="8">
    <location>
        <begin position="1542"/>
        <end position="1569"/>
    </location>
</feature>
<keyword evidence="5" id="KW-0067">ATP-binding</keyword>
<dbReference type="SUPFAM" id="SSF52540">
    <property type="entry name" value="P-loop containing nucleoside triphosphate hydrolases"/>
    <property type="match status" value="1"/>
</dbReference>
<dbReference type="InterPro" id="IPR027417">
    <property type="entry name" value="P-loop_NTPase"/>
</dbReference>
<sequence>MCEHRGILYIGGQFNRWGAQEARSLVGLNASTMEVLYFGQIGARSLLEDVKNYPEGNYLSVVSSMHCPEDENYIYIGGVFQNVTKYTNGNTTKYDYDLVQKATSYNGDRFDGKIKAVRGNIFKRITQGFNLIAGIMVYKDPYRKIIKTAQNVNNFVKLNVNTWNFEEVKETEASIDVDGKQLILPGIVNVNETSAETPSVVRTILCASAQGATCDTMYLGGLFTHVYGTKAGGLAKIQKDPGNNSRTVTEILDTQDSGIIMGVSQYNAAGPLAVAGIFGPSQKDALEEDEPNVALDKSVQIVYPDGHVKCFISTDMLSMDQCRRKNAPENCCEKVVGPGHVIAHVASDEIVVGGSFSVSGTMKFEPANEPPAGGVPSENPGGGTNPGGGGGGTPPSSDDEELKSSNEPGYQNFQRLFVPRLTSAGRIDDDHAEEVRKKGKLTGGPNGEVMDIKCITKEDEYNNLTATTGWRCTELLVSGRFDTWEAFFWNDTTMAAEVNETATVSCRQGIAKLYYNNETTLYTPISIHGTEESIKIGQDAFPDFNFSLVDEEEETDDYPSVNVAYMSNKGKIYGGGEFAKFNNMYSLTYDTFTALTGAPGADSAPATFSEGDDFYECNKRAANATNRRAQLTSQGADFCCKSDSYCPDEAVDIACPKGWGYHCSYDTEPTTCLEGYYCENPGTEVICPKRHTCRNGTTTPMPCDWWEFCEKEGLIRPQKASAIFFILLMSATIFFWAFIVVFVWRAIMRRDLRRMEREAELRFNAFSSNASLTTKSEAPSDNSTIDSGGVEMKAVGDDDDMPPENPELKNHGTSSTIKFFNNPFAKGRPTMPVGVLENSLKNLDAEFDSIRSGAGRGRLSSICSPNVTSRVDIEFRNMSVILNNGLKILNEVSGVLESGTMTAIMGPSGCGKSTTICALTNRIKNGGRVEGDILINNEKTHLMTIQHLIGFVPQDDIMHRDLTVRETLRFQAKLKASPNLTSQQRRAFVNEVLDVLGLTHVQHTLIGDELVRGISGGQRKRVNIGIELMASPLVLFLDEPTSGLDATTTMELIESLDTLAKLGLTIAMVIHQPRMEVLDKIQKLILLQRGGFPVYIGETANALPYFQNVLGLTVPNNTSTADFFLDVITANQTKTFDYGDLTECFIKYTQKKNEFDEFNQSKLRSAELLAKRTIPKPSRPGRLGQIRHHFARSVKQQWNNKRAFMMDSLILIFAGLLAGFVAKNVNTGNNMTVCINGIMSIMSALRIFGNEKPIFLREMQAGTSSFAYFMGKSVANIPLIILNPVFFLMSFYKLGAPECSYSGLYNIILCINFSATGAGYAISLITTPKSAQLAGVVFGLVGLMTSGASPTLKELQSSSVGWLMSKLTYGPFAMGALYLEGTLSKKSCLAVFTETLKFLGDEKGYIDFPDTEEIYSFMDLTEARSAVSHQVYHNLHFMMYQYVVYMLITYFLLFVIAKEEVGGVFNSIYYSTRAQIVIQYLKKIWEGDVGGERGKRMRSERKRMKKAVKLGKNYGVPKGTEAVKAPDATTFAKRFSKLESSGGVGGKAGGGRLNKNVGKGGGGNSSNIV</sequence>
<keyword evidence="3 9" id="KW-0812">Transmembrane</keyword>
<dbReference type="OrthoDB" id="66620at2759"/>
<evidence type="ECO:0000256" key="1">
    <source>
        <dbReference type="ARBA" id="ARBA00004141"/>
    </source>
</evidence>
<evidence type="ECO:0000256" key="7">
    <source>
        <dbReference type="ARBA" id="ARBA00023136"/>
    </source>
</evidence>
<feature type="transmembrane region" description="Helical" evidence="9">
    <location>
        <begin position="1203"/>
        <end position="1222"/>
    </location>
</feature>
<feature type="transmembrane region" description="Helical" evidence="9">
    <location>
        <begin position="1333"/>
        <end position="1352"/>
    </location>
</feature>
<keyword evidence="2" id="KW-0813">Transport</keyword>
<keyword evidence="7 9" id="KW-0472">Membrane</keyword>
<evidence type="ECO:0000313" key="11">
    <source>
        <dbReference type="EMBL" id="GMH79446.1"/>
    </source>
</evidence>
<dbReference type="InterPro" id="IPR003439">
    <property type="entry name" value="ABC_transporter-like_ATP-bd"/>
</dbReference>
<reference evidence="12" key="1">
    <citation type="journal article" date="2023" name="Commun. Biol.">
        <title>Genome analysis of Parmales, the sister group of diatoms, reveals the evolutionary specialization of diatoms from phago-mixotrophs to photoautotrophs.</title>
        <authorList>
            <person name="Ban H."/>
            <person name="Sato S."/>
            <person name="Yoshikawa S."/>
            <person name="Yamada K."/>
            <person name="Nakamura Y."/>
            <person name="Ichinomiya M."/>
            <person name="Sato N."/>
            <person name="Blanc-Mathieu R."/>
            <person name="Endo H."/>
            <person name="Kuwata A."/>
            <person name="Ogata H."/>
        </authorList>
    </citation>
    <scope>NUCLEOTIDE SEQUENCE [LARGE SCALE GENOMIC DNA]</scope>
    <source>
        <strain evidence="12">NIES 3701</strain>
    </source>
</reference>
<dbReference type="InterPro" id="IPR017871">
    <property type="entry name" value="ABC_transporter-like_CS"/>
</dbReference>
<dbReference type="GO" id="GO:0005524">
    <property type="term" value="F:ATP binding"/>
    <property type="evidence" value="ECO:0007669"/>
    <property type="project" value="UniProtKB-KW"/>
</dbReference>
<dbReference type="PROSITE" id="PS00211">
    <property type="entry name" value="ABC_TRANSPORTER_1"/>
    <property type="match status" value="1"/>
</dbReference>
<dbReference type="GO" id="GO:0016020">
    <property type="term" value="C:membrane"/>
    <property type="evidence" value="ECO:0007669"/>
    <property type="project" value="UniProtKB-SubCell"/>
</dbReference>
<evidence type="ECO:0000259" key="10">
    <source>
        <dbReference type="PROSITE" id="PS50893"/>
    </source>
</evidence>
<accession>A0A9W7AUU3</accession>
<dbReference type="PANTHER" id="PTHR48041">
    <property type="entry name" value="ABC TRANSPORTER G FAMILY MEMBER 28"/>
    <property type="match status" value="1"/>
</dbReference>